<evidence type="ECO:0000313" key="2">
    <source>
        <dbReference type="Proteomes" id="UP000030645"/>
    </source>
</evidence>
<proteinExistence type="predicted"/>
<organism evidence="1 2">
    <name type="scientific">Morus notabilis</name>
    <dbReference type="NCBI Taxonomy" id="981085"/>
    <lineage>
        <taxon>Eukaryota</taxon>
        <taxon>Viridiplantae</taxon>
        <taxon>Streptophyta</taxon>
        <taxon>Embryophyta</taxon>
        <taxon>Tracheophyta</taxon>
        <taxon>Spermatophyta</taxon>
        <taxon>Magnoliopsida</taxon>
        <taxon>eudicotyledons</taxon>
        <taxon>Gunneridae</taxon>
        <taxon>Pentapetalae</taxon>
        <taxon>rosids</taxon>
        <taxon>fabids</taxon>
        <taxon>Rosales</taxon>
        <taxon>Moraceae</taxon>
        <taxon>Moreae</taxon>
        <taxon>Morus</taxon>
    </lineage>
</organism>
<dbReference type="AlphaFoldDB" id="W9RPY1"/>
<gene>
    <name evidence="1" type="ORF">L484_011980</name>
</gene>
<dbReference type="Proteomes" id="UP000030645">
    <property type="component" value="Unassembled WGS sequence"/>
</dbReference>
<evidence type="ECO:0000313" key="1">
    <source>
        <dbReference type="EMBL" id="EXB90887.1"/>
    </source>
</evidence>
<accession>W9RPY1</accession>
<name>W9RPY1_9ROSA</name>
<sequence length="59" mass="6696">MVASLLAAIDDALFFSICVQEEEKKKKKKKIMIKNEKGSFAEKWIWRIALGGEGKIRGL</sequence>
<keyword evidence="2" id="KW-1185">Reference proteome</keyword>
<dbReference type="EMBL" id="KE345040">
    <property type="protein sequence ID" value="EXB90887.1"/>
    <property type="molecule type" value="Genomic_DNA"/>
</dbReference>
<reference evidence="2" key="1">
    <citation type="submission" date="2013-01" db="EMBL/GenBank/DDBJ databases">
        <title>Draft Genome Sequence of a Mulberry Tree, Morus notabilis C.K. Schneid.</title>
        <authorList>
            <person name="He N."/>
            <person name="Zhao S."/>
        </authorList>
    </citation>
    <scope>NUCLEOTIDE SEQUENCE</scope>
</reference>
<protein>
    <submittedName>
        <fullName evidence="1">Uncharacterized protein</fullName>
    </submittedName>
</protein>